<keyword evidence="2" id="KW-1185">Reference proteome</keyword>
<gene>
    <name evidence="1" type="ORF">Ahy_B04g069849</name>
</gene>
<dbReference type="AlphaFoldDB" id="A0A444ZDR3"/>
<comment type="caution">
    <text evidence="1">The sequence shown here is derived from an EMBL/GenBank/DDBJ whole genome shotgun (WGS) entry which is preliminary data.</text>
</comment>
<proteinExistence type="predicted"/>
<name>A0A444ZDR3_ARAHY</name>
<evidence type="ECO:0000313" key="2">
    <source>
        <dbReference type="Proteomes" id="UP000289738"/>
    </source>
</evidence>
<dbReference type="SUPFAM" id="SSF48113">
    <property type="entry name" value="Heme-dependent peroxidases"/>
    <property type="match status" value="1"/>
</dbReference>
<dbReference type="GO" id="GO:0006979">
    <property type="term" value="P:response to oxidative stress"/>
    <property type="evidence" value="ECO:0007669"/>
    <property type="project" value="InterPro"/>
</dbReference>
<reference evidence="1 2" key="1">
    <citation type="submission" date="2019-01" db="EMBL/GenBank/DDBJ databases">
        <title>Sequencing of cultivated peanut Arachis hypogaea provides insights into genome evolution and oil improvement.</title>
        <authorList>
            <person name="Chen X."/>
        </authorList>
    </citation>
    <scope>NUCLEOTIDE SEQUENCE [LARGE SCALE GENOMIC DNA]</scope>
    <source>
        <strain evidence="2">cv. Fuhuasheng</strain>
        <tissue evidence="1">Leaves</tissue>
    </source>
</reference>
<dbReference type="GO" id="GO:0020037">
    <property type="term" value="F:heme binding"/>
    <property type="evidence" value="ECO:0007669"/>
    <property type="project" value="InterPro"/>
</dbReference>
<accession>A0A444ZDR3</accession>
<dbReference type="InterPro" id="IPR010255">
    <property type="entry name" value="Haem_peroxidase_sf"/>
</dbReference>
<organism evidence="1 2">
    <name type="scientific">Arachis hypogaea</name>
    <name type="common">Peanut</name>
    <dbReference type="NCBI Taxonomy" id="3818"/>
    <lineage>
        <taxon>Eukaryota</taxon>
        <taxon>Viridiplantae</taxon>
        <taxon>Streptophyta</taxon>
        <taxon>Embryophyta</taxon>
        <taxon>Tracheophyta</taxon>
        <taxon>Spermatophyta</taxon>
        <taxon>Magnoliopsida</taxon>
        <taxon>eudicotyledons</taxon>
        <taxon>Gunneridae</taxon>
        <taxon>Pentapetalae</taxon>
        <taxon>rosids</taxon>
        <taxon>fabids</taxon>
        <taxon>Fabales</taxon>
        <taxon>Fabaceae</taxon>
        <taxon>Papilionoideae</taxon>
        <taxon>50 kb inversion clade</taxon>
        <taxon>dalbergioids sensu lato</taxon>
        <taxon>Dalbergieae</taxon>
        <taxon>Pterocarpus clade</taxon>
        <taxon>Arachis</taxon>
    </lineage>
</organism>
<sequence length="119" mass="13573">MHLRVWQVLLGRRNNTTNLFHVLQLISAFKKNGLDIKDLVVLSVPSFNISYECVLFRRPNCTNDEPPGINRTNLDPITPTVFDNNYSTDEVLFNTRGAPIINVGNLLASKHFSLRLLKH</sequence>
<protein>
    <submittedName>
        <fullName evidence="1">Uncharacterized protein</fullName>
    </submittedName>
</protein>
<dbReference type="EMBL" id="SDMP01000014">
    <property type="protein sequence ID" value="RYR12307.1"/>
    <property type="molecule type" value="Genomic_DNA"/>
</dbReference>
<evidence type="ECO:0000313" key="1">
    <source>
        <dbReference type="EMBL" id="RYR12307.1"/>
    </source>
</evidence>
<dbReference type="GO" id="GO:0004601">
    <property type="term" value="F:peroxidase activity"/>
    <property type="evidence" value="ECO:0007669"/>
    <property type="project" value="InterPro"/>
</dbReference>
<dbReference type="Proteomes" id="UP000289738">
    <property type="component" value="Chromosome B04"/>
</dbReference>